<sequence>VLDAERAKNFLPENRQGIVRMLSRAEIDDSFISWLEQQNETRWLKIRDAKNGHQFALVSSFGNPFPGDTTQSGKPMNTLIYLNGDFSENLNSQNIVDEVVSAVNNGEEIFASIEHCLESDNPIRKITISISRSPIVSYARKMQLDLDKITLTSDNLSVVGGSFVFGDYQWGHPEVDENGATSENGD</sequence>
<dbReference type="AlphaFoldDB" id="A0A2M6YBR3"/>
<dbReference type="EMBL" id="PEXI01000083">
    <property type="protein sequence ID" value="PIU24143.1"/>
    <property type="molecule type" value="Genomic_DNA"/>
</dbReference>
<name>A0A2M6YBR3_9BACT</name>
<organism evidence="1 2">
    <name type="scientific">Candidatus Berkelbacteria bacterium CG08_land_8_20_14_0_20_39_8</name>
    <dbReference type="NCBI Taxonomy" id="1974511"/>
    <lineage>
        <taxon>Bacteria</taxon>
        <taxon>Candidatus Berkelbacteria</taxon>
    </lineage>
</organism>
<feature type="non-terminal residue" evidence="1">
    <location>
        <position position="1"/>
    </location>
</feature>
<evidence type="ECO:0000313" key="2">
    <source>
        <dbReference type="Proteomes" id="UP000229896"/>
    </source>
</evidence>
<proteinExistence type="predicted"/>
<comment type="caution">
    <text evidence="1">The sequence shown here is derived from an EMBL/GenBank/DDBJ whole genome shotgun (WGS) entry which is preliminary data.</text>
</comment>
<dbReference type="Proteomes" id="UP000229896">
    <property type="component" value="Unassembled WGS sequence"/>
</dbReference>
<protein>
    <submittedName>
        <fullName evidence="1">Uncharacterized protein</fullName>
    </submittedName>
</protein>
<reference evidence="2" key="1">
    <citation type="submission" date="2017-09" db="EMBL/GenBank/DDBJ databases">
        <title>Depth-based differentiation of microbial function through sediment-hosted aquifers and enrichment of novel symbionts in the deep terrestrial subsurface.</title>
        <authorList>
            <person name="Probst A.J."/>
            <person name="Ladd B."/>
            <person name="Jarett J.K."/>
            <person name="Geller-Mcgrath D.E."/>
            <person name="Sieber C.M.K."/>
            <person name="Emerson J.B."/>
            <person name="Anantharaman K."/>
            <person name="Thomas B.C."/>
            <person name="Malmstrom R."/>
            <person name="Stieglmeier M."/>
            <person name="Klingl A."/>
            <person name="Woyke T."/>
            <person name="Ryan C.M."/>
            <person name="Banfield J.F."/>
        </authorList>
    </citation>
    <scope>NUCLEOTIDE SEQUENCE [LARGE SCALE GENOMIC DNA]</scope>
</reference>
<evidence type="ECO:0000313" key="1">
    <source>
        <dbReference type="EMBL" id="PIU24143.1"/>
    </source>
</evidence>
<gene>
    <name evidence="1" type="ORF">COT12_02600</name>
</gene>
<accession>A0A2M6YBR3</accession>